<accession>A0ACB9JZG5</accession>
<reference evidence="2" key="1">
    <citation type="journal article" date="2022" name="Mol. Ecol. Resour.">
        <title>The genomes of chicory, endive, great burdock and yacon provide insights into Asteraceae palaeo-polyploidization history and plant inulin production.</title>
        <authorList>
            <person name="Fan W."/>
            <person name="Wang S."/>
            <person name="Wang H."/>
            <person name="Wang A."/>
            <person name="Jiang F."/>
            <person name="Liu H."/>
            <person name="Zhao H."/>
            <person name="Xu D."/>
            <person name="Zhang Y."/>
        </authorList>
    </citation>
    <scope>NUCLEOTIDE SEQUENCE [LARGE SCALE GENOMIC DNA]</scope>
    <source>
        <strain evidence="2">cv. Yunnan</strain>
    </source>
</reference>
<evidence type="ECO:0000313" key="1">
    <source>
        <dbReference type="EMBL" id="KAI3825371.1"/>
    </source>
</evidence>
<dbReference type="Proteomes" id="UP001056120">
    <property type="component" value="Linkage Group LG02"/>
</dbReference>
<reference evidence="1 2" key="2">
    <citation type="journal article" date="2022" name="Mol. Ecol. Resour.">
        <title>The genomes of chicory, endive, great burdock and yacon provide insights into Asteraceae paleo-polyploidization history and plant inulin production.</title>
        <authorList>
            <person name="Fan W."/>
            <person name="Wang S."/>
            <person name="Wang H."/>
            <person name="Wang A."/>
            <person name="Jiang F."/>
            <person name="Liu H."/>
            <person name="Zhao H."/>
            <person name="Xu D."/>
            <person name="Zhang Y."/>
        </authorList>
    </citation>
    <scope>NUCLEOTIDE SEQUENCE [LARGE SCALE GENOMIC DNA]</scope>
    <source>
        <strain evidence="2">cv. Yunnan</strain>
        <tissue evidence="1">Leaves</tissue>
    </source>
</reference>
<dbReference type="EMBL" id="CM042019">
    <property type="protein sequence ID" value="KAI3825371.1"/>
    <property type="molecule type" value="Genomic_DNA"/>
</dbReference>
<protein>
    <submittedName>
        <fullName evidence="1">Uncharacterized protein</fullName>
    </submittedName>
</protein>
<sequence length="724" mass="82229">MDRKPHTFSGVEGALGLLRWFEKIEYVFSMCNCPVADRVKLALGTLEGPALTWWNSQVRMLGLDMANASPWEDFKNMMKEEYCPRDEIQKLKGEFWNLKMEGSEIELYTTRSHELAGMCPHMPNQPHQQQRKFEPTRNFNQLTSSGQSQGGNNGKHPKCNKCGFHHSGVCERPRCQRCSKMGHAAKDCKGELLAKQPFQQPGFTKGYFECGKEGHIRKDCPQLKKGGTGNNNNHNQGNNNKNNNGNNGGGGATGEPLSSDPVKQRMTIMCFDVIVGMDWLSKNQAEIICHEKIVRVPLPSGETISIQALVAEQPSEERKFDDIPIVRDYPEVFPEDLPGLPPHRHVEFQFDLAPGAAPIARAPYRLAPSELQELSTQIQDLLDKGFIRPSSSPWGAPVLFVKKKDGTFRMCIDYHEMYKVIIKNRYPLPRIDDVFDQLQGSSFYSNNDLRSEVRQFLGLAGYYRRFIEGFSKISQPLTALTQKGKPYDWGDNQESAFQLLKQKLCSAPILSLPEGTDAFVVYCDASIRGLELGAVIFELKIWRHYLYGTKCTIYTNHKSLQHIFEQTELNMRQRRWVELLNDYDCAITYYPGKANVVAVALSRRETKPKRVRALILTIHSGLPAKIRSAQLEALKEENLSSKGTRGMEQQFEVESDGIRYFTERIWIPVYGNLRELMKANMATYVSKFLTCSKSQSGIPETFWSTSTARNPNVEMGTNFYGLHN</sequence>
<name>A0ACB9JZG5_9ASTR</name>
<proteinExistence type="predicted"/>
<evidence type="ECO:0000313" key="2">
    <source>
        <dbReference type="Proteomes" id="UP001056120"/>
    </source>
</evidence>
<keyword evidence="2" id="KW-1185">Reference proteome</keyword>
<organism evidence="1 2">
    <name type="scientific">Smallanthus sonchifolius</name>
    <dbReference type="NCBI Taxonomy" id="185202"/>
    <lineage>
        <taxon>Eukaryota</taxon>
        <taxon>Viridiplantae</taxon>
        <taxon>Streptophyta</taxon>
        <taxon>Embryophyta</taxon>
        <taxon>Tracheophyta</taxon>
        <taxon>Spermatophyta</taxon>
        <taxon>Magnoliopsida</taxon>
        <taxon>eudicotyledons</taxon>
        <taxon>Gunneridae</taxon>
        <taxon>Pentapetalae</taxon>
        <taxon>asterids</taxon>
        <taxon>campanulids</taxon>
        <taxon>Asterales</taxon>
        <taxon>Asteraceae</taxon>
        <taxon>Asteroideae</taxon>
        <taxon>Heliantheae alliance</taxon>
        <taxon>Millerieae</taxon>
        <taxon>Smallanthus</taxon>
    </lineage>
</organism>
<comment type="caution">
    <text evidence="1">The sequence shown here is derived from an EMBL/GenBank/DDBJ whole genome shotgun (WGS) entry which is preliminary data.</text>
</comment>
<gene>
    <name evidence="1" type="ORF">L1987_06854</name>
</gene>